<sequence>MSATKSTMMMAILALFLCMTSTVAADLYSPGNPFNCTAFASNCQALTTSLYAGKNSTYQGPSYQCTNSSNLAAVQTLCAEKVLCLATFLVETDVNSTVTPTTTTSAAAATPTGNSTTNSTTSAISLALQYSFTSVDVTSQLLAMYDTSKCSAAVVQVATSFGALAVIATVVSM</sequence>
<reference evidence="2" key="1">
    <citation type="journal article" date="2020" name="Fungal Divers.">
        <title>Resolving the Mortierellaceae phylogeny through synthesis of multi-gene phylogenetics and phylogenomics.</title>
        <authorList>
            <person name="Vandepol N."/>
            <person name="Liber J."/>
            <person name="Desiro A."/>
            <person name="Na H."/>
            <person name="Kennedy M."/>
            <person name="Barry K."/>
            <person name="Grigoriev I.V."/>
            <person name="Miller A.N."/>
            <person name="O'Donnell K."/>
            <person name="Stajich J.E."/>
            <person name="Bonito G."/>
        </authorList>
    </citation>
    <scope>NUCLEOTIDE SEQUENCE</scope>
    <source>
        <strain evidence="2">NRRL 2769</strain>
    </source>
</reference>
<accession>A0A9P6MJZ3</accession>
<feature type="chain" id="PRO_5040249203" description="Elicitin" evidence="1">
    <location>
        <begin position="26"/>
        <end position="173"/>
    </location>
</feature>
<keyword evidence="3" id="KW-1185">Reference proteome</keyword>
<protein>
    <recommendedName>
        <fullName evidence="4">Elicitin</fullName>
    </recommendedName>
</protein>
<gene>
    <name evidence="2" type="ORF">BGZ80_005369</name>
</gene>
<organism evidence="2 3">
    <name type="scientific">Entomortierella chlamydospora</name>
    <dbReference type="NCBI Taxonomy" id="101097"/>
    <lineage>
        <taxon>Eukaryota</taxon>
        <taxon>Fungi</taxon>
        <taxon>Fungi incertae sedis</taxon>
        <taxon>Mucoromycota</taxon>
        <taxon>Mortierellomycotina</taxon>
        <taxon>Mortierellomycetes</taxon>
        <taxon>Mortierellales</taxon>
        <taxon>Mortierellaceae</taxon>
        <taxon>Entomortierella</taxon>
    </lineage>
</organism>
<evidence type="ECO:0008006" key="4">
    <source>
        <dbReference type="Google" id="ProtNLM"/>
    </source>
</evidence>
<feature type="non-terminal residue" evidence="2">
    <location>
        <position position="173"/>
    </location>
</feature>
<name>A0A9P6MJZ3_9FUNG</name>
<dbReference type="AlphaFoldDB" id="A0A9P6MJZ3"/>
<proteinExistence type="predicted"/>
<comment type="caution">
    <text evidence="2">The sequence shown here is derived from an EMBL/GenBank/DDBJ whole genome shotgun (WGS) entry which is preliminary data.</text>
</comment>
<keyword evidence="1" id="KW-0732">Signal</keyword>
<evidence type="ECO:0000313" key="2">
    <source>
        <dbReference type="EMBL" id="KAG0005977.1"/>
    </source>
</evidence>
<dbReference type="Proteomes" id="UP000703661">
    <property type="component" value="Unassembled WGS sequence"/>
</dbReference>
<evidence type="ECO:0000256" key="1">
    <source>
        <dbReference type="SAM" id="SignalP"/>
    </source>
</evidence>
<dbReference type="EMBL" id="JAAAID010002650">
    <property type="protein sequence ID" value="KAG0005977.1"/>
    <property type="molecule type" value="Genomic_DNA"/>
</dbReference>
<feature type="signal peptide" evidence="1">
    <location>
        <begin position="1"/>
        <end position="25"/>
    </location>
</feature>
<evidence type="ECO:0000313" key="3">
    <source>
        <dbReference type="Proteomes" id="UP000703661"/>
    </source>
</evidence>